<feature type="compositionally biased region" description="Polar residues" evidence="1">
    <location>
        <begin position="59"/>
        <end position="81"/>
    </location>
</feature>
<evidence type="ECO:0000313" key="3">
    <source>
        <dbReference type="Proteomes" id="UP001314170"/>
    </source>
</evidence>
<proteinExistence type="predicted"/>
<dbReference type="AlphaFoldDB" id="A0AAV1QTB5"/>
<accession>A0AAV1QTB5</accession>
<feature type="compositionally biased region" description="Basic and acidic residues" evidence="1">
    <location>
        <begin position="1"/>
        <end position="10"/>
    </location>
</feature>
<dbReference type="Proteomes" id="UP001314170">
    <property type="component" value="Unassembled WGS sequence"/>
</dbReference>
<protein>
    <submittedName>
        <fullName evidence="2">Uncharacterized protein</fullName>
    </submittedName>
</protein>
<sequence>MVQAESDKRFPKNLNKLSESELLTSKTSDLKPKRRTGQISSKLSVPQPKITTSKKRNNNPEILTTEGNRSTVFYSQQTPNF</sequence>
<keyword evidence="3" id="KW-1185">Reference proteome</keyword>
<reference evidence="2 3" key="1">
    <citation type="submission" date="2024-01" db="EMBL/GenBank/DDBJ databases">
        <authorList>
            <person name="Waweru B."/>
        </authorList>
    </citation>
    <scope>NUCLEOTIDE SEQUENCE [LARGE SCALE GENOMIC DNA]</scope>
</reference>
<name>A0AAV1QTB5_9ROSI</name>
<gene>
    <name evidence="2" type="ORF">DCAF_LOCUS1397</name>
</gene>
<evidence type="ECO:0000256" key="1">
    <source>
        <dbReference type="SAM" id="MobiDB-lite"/>
    </source>
</evidence>
<comment type="caution">
    <text evidence="2">The sequence shown here is derived from an EMBL/GenBank/DDBJ whole genome shotgun (WGS) entry which is preliminary data.</text>
</comment>
<dbReference type="EMBL" id="CAWUPB010000131">
    <property type="protein sequence ID" value="CAK7323767.1"/>
    <property type="molecule type" value="Genomic_DNA"/>
</dbReference>
<evidence type="ECO:0000313" key="2">
    <source>
        <dbReference type="EMBL" id="CAK7323767.1"/>
    </source>
</evidence>
<feature type="region of interest" description="Disordered" evidence="1">
    <location>
        <begin position="1"/>
        <end position="81"/>
    </location>
</feature>
<feature type="compositionally biased region" description="Low complexity" evidence="1">
    <location>
        <begin position="12"/>
        <end position="27"/>
    </location>
</feature>
<organism evidence="2 3">
    <name type="scientific">Dovyalis caffra</name>
    <dbReference type="NCBI Taxonomy" id="77055"/>
    <lineage>
        <taxon>Eukaryota</taxon>
        <taxon>Viridiplantae</taxon>
        <taxon>Streptophyta</taxon>
        <taxon>Embryophyta</taxon>
        <taxon>Tracheophyta</taxon>
        <taxon>Spermatophyta</taxon>
        <taxon>Magnoliopsida</taxon>
        <taxon>eudicotyledons</taxon>
        <taxon>Gunneridae</taxon>
        <taxon>Pentapetalae</taxon>
        <taxon>rosids</taxon>
        <taxon>fabids</taxon>
        <taxon>Malpighiales</taxon>
        <taxon>Salicaceae</taxon>
        <taxon>Flacourtieae</taxon>
        <taxon>Dovyalis</taxon>
    </lineage>
</organism>